<keyword evidence="5" id="KW-0804">Transcription</keyword>
<sequence>MDNIGTPTNAAEDILQESVSHSLQLNRPEIPMNVMSVASSTSSLLNSNPSLPASPGDPTTPVAAQNSVEPLPTEFSKPSETQVLDRKRLQQLVKEVDPNEQLDEDVEELLLHIADDFIEQTVSATCALAKHRKAPTIEVRDVQFILERNWNMWVPGYGTEEVRPYKKSAMTEAHRSRMALIKKTLKKY</sequence>
<dbReference type="InterPro" id="IPR009072">
    <property type="entry name" value="Histone-fold"/>
</dbReference>
<evidence type="ECO:0000256" key="4">
    <source>
        <dbReference type="ARBA" id="ARBA00023015"/>
    </source>
</evidence>
<comment type="similarity">
    <text evidence="2">Belongs to the TAF12 family.</text>
</comment>
<keyword evidence="4" id="KW-0805">Transcription regulation</keyword>
<dbReference type="GO" id="GO:0046982">
    <property type="term" value="F:protein heterodimerization activity"/>
    <property type="evidence" value="ECO:0007669"/>
    <property type="project" value="InterPro"/>
</dbReference>
<dbReference type="OrthoDB" id="2193432at2759"/>
<name>A0A0K2UNP0_LEPSM</name>
<dbReference type="GO" id="GO:0005669">
    <property type="term" value="C:transcription factor TFIID complex"/>
    <property type="evidence" value="ECO:0007669"/>
    <property type="project" value="InterPro"/>
</dbReference>
<accession>A0A0K2UNP0</accession>
<dbReference type="GeneID" id="121126065"/>
<evidence type="ECO:0000256" key="1">
    <source>
        <dbReference type="ARBA" id="ARBA00004123"/>
    </source>
</evidence>
<dbReference type="GO" id="GO:0051123">
    <property type="term" value="P:RNA polymerase II preinitiation complex assembly"/>
    <property type="evidence" value="ECO:0007669"/>
    <property type="project" value="TreeGrafter"/>
</dbReference>
<dbReference type="GO" id="GO:0017025">
    <property type="term" value="F:TBP-class protein binding"/>
    <property type="evidence" value="ECO:0007669"/>
    <property type="project" value="TreeGrafter"/>
</dbReference>
<proteinExistence type="inferred from homology"/>
<dbReference type="GO" id="GO:0003743">
    <property type="term" value="F:translation initiation factor activity"/>
    <property type="evidence" value="ECO:0007669"/>
    <property type="project" value="UniProtKB-KW"/>
</dbReference>
<comment type="subcellular location">
    <subcellularLocation>
        <location evidence="1">Nucleus</location>
    </subcellularLocation>
</comment>
<feature type="domain" description="Transcription initiation factor TFIID subunit 12" evidence="8">
    <location>
        <begin position="86"/>
        <end position="152"/>
    </location>
</feature>
<evidence type="ECO:0000259" key="8">
    <source>
        <dbReference type="Pfam" id="PF03847"/>
    </source>
</evidence>
<dbReference type="FunFam" id="1.10.20.10:FF:000011">
    <property type="entry name" value="Transcription initiation factor TFIID subunit 12"/>
    <property type="match status" value="1"/>
</dbReference>
<keyword evidence="6" id="KW-0539">Nucleus</keyword>
<dbReference type="CTD" id="6883"/>
<evidence type="ECO:0000256" key="7">
    <source>
        <dbReference type="SAM" id="MobiDB-lite"/>
    </source>
</evidence>
<protein>
    <recommendedName>
        <fullName evidence="3">Transcription initiation factor TFIID subunit 12</fullName>
    </recommendedName>
</protein>
<dbReference type="SUPFAM" id="SSF47113">
    <property type="entry name" value="Histone-fold"/>
    <property type="match status" value="1"/>
</dbReference>
<evidence type="ECO:0000256" key="6">
    <source>
        <dbReference type="ARBA" id="ARBA00023242"/>
    </source>
</evidence>
<organism evidence="9">
    <name type="scientific">Lepeophtheirus salmonis</name>
    <name type="common">Salmon louse</name>
    <name type="synonym">Caligus salmonis</name>
    <dbReference type="NCBI Taxonomy" id="72036"/>
    <lineage>
        <taxon>Eukaryota</taxon>
        <taxon>Metazoa</taxon>
        <taxon>Ecdysozoa</taxon>
        <taxon>Arthropoda</taxon>
        <taxon>Crustacea</taxon>
        <taxon>Multicrustacea</taxon>
        <taxon>Hexanauplia</taxon>
        <taxon>Copepoda</taxon>
        <taxon>Siphonostomatoida</taxon>
        <taxon>Caligidae</taxon>
        <taxon>Lepeophtheirus</taxon>
    </lineage>
</organism>
<evidence type="ECO:0000256" key="2">
    <source>
        <dbReference type="ARBA" id="ARBA00007530"/>
    </source>
</evidence>
<feature type="region of interest" description="Disordered" evidence="7">
    <location>
        <begin position="38"/>
        <end position="65"/>
    </location>
</feature>
<evidence type="ECO:0000256" key="3">
    <source>
        <dbReference type="ARBA" id="ARBA00017484"/>
    </source>
</evidence>
<dbReference type="Pfam" id="PF03847">
    <property type="entry name" value="TFIID_20kDa"/>
    <property type="match status" value="1"/>
</dbReference>
<dbReference type="InterPro" id="IPR003228">
    <property type="entry name" value="TFIID_TAF12_dom"/>
</dbReference>
<evidence type="ECO:0000256" key="5">
    <source>
        <dbReference type="ARBA" id="ARBA00023163"/>
    </source>
</evidence>
<dbReference type="CDD" id="cd07981">
    <property type="entry name" value="HFD_TAF12"/>
    <property type="match status" value="1"/>
</dbReference>
<dbReference type="GO" id="GO:0000124">
    <property type="term" value="C:SAGA complex"/>
    <property type="evidence" value="ECO:0007669"/>
    <property type="project" value="InterPro"/>
</dbReference>
<dbReference type="PANTHER" id="PTHR12264">
    <property type="entry name" value="TRANSCRIPTION INITIATION FACTOR TFIID SUBUNIT 12"/>
    <property type="match status" value="1"/>
</dbReference>
<evidence type="ECO:0000313" key="9">
    <source>
        <dbReference type="EMBL" id="CDW39512.1"/>
    </source>
</evidence>
<dbReference type="EMBL" id="HACA01022151">
    <property type="protein sequence ID" value="CDW39512.1"/>
    <property type="molecule type" value="Transcribed_RNA"/>
</dbReference>
<dbReference type="InterPro" id="IPR037794">
    <property type="entry name" value="TAF12"/>
</dbReference>
<keyword evidence="9" id="KW-0648">Protein biosynthesis</keyword>
<dbReference type="RefSeq" id="XP_040577285.1">
    <property type="nucleotide sequence ID" value="XM_040721351.2"/>
</dbReference>
<dbReference type="PANTHER" id="PTHR12264:SF21">
    <property type="entry name" value="TRANSCRIPTION INITIATION FACTOR TFIID SUBUNIT 12"/>
    <property type="match status" value="1"/>
</dbReference>
<dbReference type="KEGG" id="lsm:121126065"/>
<feature type="compositionally biased region" description="Low complexity" evidence="7">
    <location>
        <begin position="38"/>
        <end position="54"/>
    </location>
</feature>
<keyword evidence="9" id="KW-0396">Initiation factor</keyword>
<dbReference type="GO" id="GO:0003677">
    <property type="term" value="F:DNA binding"/>
    <property type="evidence" value="ECO:0007669"/>
    <property type="project" value="TreeGrafter"/>
</dbReference>
<dbReference type="Gene3D" id="1.10.20.10">
    <property type="entry name" value="Histone, subunit A"/>
    <property type="match status" value="1"/>
</dbReference>
<reference evidence="9" key="1">
    <citation type="submission" date="2014-05" db="EMBL/GenBank/DDBJ databases">
        <authorList>
            <person name="Chronopoulou M."/>
        </authorList>
    </citation>
    <scope>NUCLEOTIDE SEQUENCE</scope>
    <source>
        <tissue evidence="9">Whole organism</tissue>
    </source>
</reference>
<dbReference type="AlphaFoldDB" id="A0A0K2UNP0"/>